<dbReference type="KEGG" id="caci:CLOAM1704"/>
<name>B0VJ97_CLOAI</name>
<dbReference type="Proteomes" id="UP000002019">
    <property type="component" value="Chromosome"/>
</dbReference>
<dbReference type="EMBL" id="CU466930">
    <property type="protein sequence ID" value="CAO81540.1"/>
    <property type="molecule type" value="Genomic_DNA"/>
</dbReference>
<evidence type="ECO:0000313" key="1">
    <source>
        <dbReference type="EMBL" id="CAO81540.1"/>
    </source>
</evidence>
<accession>B0VJ97</accession>
<evidence type="ECO:0008006" key="3">
    <source>
        <dbReference type="Google" id="ProtNLM"/>
    </source>
</evidence>
<reference evidence="1 2" key="1">
    <citation type="journal article" date="2008" name="J. Bacteriol.">
        <title>'Candidatus Cloacamonas acidaminovorans': genome sequence reconstruction provides a first glimpse of a new bacterial division.</title>
        <authorList>
            <person name="Pelletier E."/>
            <person name="Kreimeyer A."/>
            <person name="Bocs S."/>
            <person name="Rouy Z."/>
            <person name="Gyapay G."/>
            <person name="Chouari R."/>
            <person name="Riviere D."/>
            <person name="Ganesan A."/>
            <person name="Daegelen P."/>
            <person name="Sghir A."/>
            <person name="Cohen G.N."/>
            <person name="Medigue C."/>
            <person name="Weissenbach J."/>
            <person name="Le Paslier D."/>
        </authorList>
    </citation>
    <scope>NUCLEOTIDE SEQUENCE [LARGE SCALE GENOMIC DNA]</scope>
    <source>
        <strain evidence="2">Evry</strain>
    </source>
</reference>
<gene>
    <name evidence="1" type="ordered locus">CLOAM1704</name>
</gene>
<keyword evidence="2" id="KW-1185">Reference proteome</keyword>
<protein>
    <recommendedName>
        <fullName evidence="3">DUF4276 family protein</fullName>
    </recommendedName>
</protein>
<proteinExistence type="predicted"/>
<dbReference type="AlphaFoldDB" id="B0VJ97"/>
<dbReference type="HOGENOM" id="CLU_1275830_0_0_0"/>
<dbReference type="OrthoDB" id="2083541at2"/>
<dbReference type="STRING" id="459349.CLOAM1704"/>
<dbReference type="RefSeq" id="WP_015425398.1">
    <property type="nucleotide sequence ID" value="NC_020449.1"/>
</dbReference>
<dbReference type="eggNOG" id="ENOG50346FH">
    <property type="taxonomic scope" value="Bacteria"/>
</dbReference>
<evidence type="ECO:0000313" key="2">
    <source>
        <dbReference type="Proteomes" id="UP000002019"/>
    </source>
</evidence>
<organism evidence="1 2">
    <name type="scientific">Cloacimonas acidaminovorans (strain Evry)</name>
    <dbReference type="NCBI Taxonomy" id="459349"/>
    <lineage>
        <taxon>Bacteria</taxon>
        <taxon>Pseudomonadati</taxon>
        <taxon>Candidatus Cloacimonadota</taxon>
        <taxon>Candidatus Cloacimonadia</taxon>
        <taxon>Candidatus Cloacimonadales</taxon>
        <taxon>Candidatus Cloacimonadaceae</taxon>
        <taxon>Candidatus Cloacimonas</taxon>
    </lineage>
</organism>
<sequence>MAIKVIVCGEGPTDVGKKDCDTSEWIPGPAIAYIKNASTPKLQIDGIQKNKLPRIQKAKCKKGHSVKAERLCRYAILKSYKVAICYVDCDNNDFETIYQDITFGFSFYSNQVIGIPMIPKAMIESWLLADEKAFIKVFGKKPSKPPLPKKPESLWGKKEDPNSNYPKNVLKLIVSQFNNKPEDWRYALARNSNSKTLLLKCPESYGRFLCDMQKIE</sequence>